<gene>
    <name evidence="2" type="ORF">TcWFU_008004</name>
</gene>
<dbReference type="Proteomes" id="UP001651158">
    <property type="component" value="Unassembled WGS sequence"/>
</dbReference>
<proteinExistence type="predicted"/>
<evidence type="ECO:0000256" key="1">
    <source>
        <dbReference type="SAM" id="MobiDB-lite"/>
    </source>
</evidence>
<name>A0ABR4QSV4_9CEST</name>
<organism evidence="2 3">
    <name type="scientific">Taenia crassiceps</name>
    <dbReference type="NCBI Taxonomy" id="6207"/>
    <lineage>
        <taxon>Eukaryota</taxon>
        <taxon>Metazoa</taxon>
        <taxon>Spiralia</taxon>
        <taxon>Lophotrochozoa</taxon>
        <taxon>Platyhelminthes</taxon>
        <taxon>Cestoda</taxon>
        <taxon>Eucestoda</taxon>
        <taxon>Cyclophyllidea</taxon>
        <taxon>Taeniidae</taxon>
        <taxon>Taenia</taxon>
    </lineage>
</organism>
<feature type="region of interest" description="Disordered" evidence="1">
    <location>
        <begin position="1"/>
        <end position="67"/>
    </location>
</feature>
<keyword evidence="3" id="KW-1185">Reference proteome</keyword>
<sequence>MDTDCDDALLDTPPRHSLWTPHHGDSFASEKRQNPITNEGTKHKPDDNERKLFQNKDTKLTTKSLQR</sequence>
<dbReference type="EMBL" id="JAKROA010000001">
    <property type="protein sequence ID" value="KAL5112635.1"/>
    <property type="molecule type" value="Genomic_DNA"/>
</dbReference>
<accession>A0ABR4QSV4</accession>
<evidence type="ECO:0000313" key="2">
    <source>
        <dbReference type="EMBL" id="KAL5112635.1"/>
    </source>
</evidence>
<feature type="compositionally biased region" description="Basic and acidic residues" evidence="1">
    <location>
        <begin position="22"/>
        <end position="33"/>
    </location>
</feature>
<evidence type="ECO:0000313" key="3">
    <source>
        <dbReference type="Proteomes" id="UP001651158"/>
    </source>
</evidence>
<feature type="compositionally biased region" description="Basic and acidic residues" evidence="1">
    <location>
        <begin position="40"/>
        <end position="60"/>
    </location>
</feature>
<protein>
    <submittedName>
        <fullName evidence="2">Uncharacterized protein</fullName>
    </submittedName>
</protein>
<comment type="caution">
    <text evidence="2">The sequence shown here is derived from an EMBL/GenBank/DDBJ whole genome shotgun (WGS) entry which is preliminary data.</text>
</comment>
<reference evidence="2 3" key="1">
    <citation type="journal article" date="2022" name="Front. Cell. Infect. Microbiol.">
        <title>The Genomes of Two Strains of Taenia crassiceps the Animal Model for the Study of Human Cysticercosis.</title>
        <authorList>
            <person name="Bobes R.J."/>
            <person name="Estrada K."/>
            <person name="Rios-Valencia D.G."/>
            <person name="Calderon-Gallegos A."/>
            <person name="de la Torre P."/>
            <person name="Carrero J.C."/>
            <person name="Sanchez-Flores A."/>
            <person name="Laclette J.P."/>
        </authorList>
    </citation>
    <scope>NUCLEOTIDE SEQUENCE [LARGE SCALE GENOMIC DNA]</scope>
    <source>
        <strain evidence="2">WFUcys</strain>
    </source>
</reference>